<feature type="compositionally biased region" description="Low complexity" evidence="11">
    <location>
        <begin position="135"/>
        <end position="146"/>
    </location>
</feature>
<evidence type="ECO:0000256" key="10">
    <source>
        <dbReference type="SAM" id="Coils"/>
    </source>
</evidence>
<feature type="compositionally biased region" description="Basic and acidic residues" evidence="11">
    <location>
        <begin position="147"/>
        <end position="163"/>
    </location>
</feature>
<dbReference type="GO" id="GO:0048513">
    <property type="term" value="P:animal organ development"/>
    <property type="evidence" value="ECO:0007669"/>
    <property type="project" value="UniProtKB-ARBA"/>
</dbReference>
<evidence type="ECO:0000256" key="11">
    <source>
        <dbReference type="SAM" id="MobiDB-lite"/>
    </source>
</evidence>
<feature type="compositionally biased region" description="Basic and acidic residues" evidence="11">
    <location>
        <begin position="171"/>
        <end position="249"/>
    </location>
</feature>
<keyword evidence="7" id="KW-0966">Cell projection</keyword>
<protein>
    <recommendedName>
        <fullName evidence="9">TRAF3-interacting protein 1</fullName>
    </recommendedName>
</protein>
<dbReference type="RefSeq" id="XP_019620209.1">
    <property type="nucleotide sequence ID" value="XM_019764650.1"/>
</dbReference>
<dbReference type="InterPro" id="IPR018799">
    <property type="entry name" value="TRAF3IP1"/>
</dbReference>
<evidence type="ECO:0000313" key="14">
    <source>
        <dbReference type="Proteomes" id="UP000515135"/>
    </source>
</evidence>
<gene>
    <name evidence="15" type="primary">LOC109466811</name>
</gene>
<dbReference type="KEGG" id="bbel:109466811"/>
<evidence type="ECO:0000256" key="6">
    <source>
        <dbReference type="ARBA" id="ARBA00023212"/>
    </source>
</evidence>
<dbReference type="GO" id="GO:0030992">
    <property type="term" value="C:intraciliary transport particle B"/>
    <property type="evidence" value="ECO:0007669"/>
    <property type="project" value="TreeGrafter"/>
</dbReference>
<name>A0A6P4YDJ3_BRABE</name>
<dbReference type="OrthoDB" id="10258914at2759"/>
<dbReference type="Pfam" id="PF10243">
    <property type="entry name" value="MIP-T3"/>
    <property type="match status" value="1"/>
</dbReference>
<dbReference type="GeneID" id="109466811"/>
<feature type="domain" description="TRAF3-interacting protein 1 C-terminal" evidence="13">
    <location>
        <begin position="401"/>
        <end position="553"/>
    </location>
</feature>
<evidence type="ECO:0000256" key="4">
    <source>
        <dbReference type="ARBA" id="ARBA00022794"/>
    </source>
</evidence>
<accession>A0A6P4YDJ3</accession>
<dbReference type="FunFam" id="1.10.418.50:FF:000001">
    <property type="entry name" value="TRAF3-interacting protein 1 isoform X1"/>
    <property type="match status" value="1"/>
</dbReference>
<dbReference type="GO" id="GO:0060271">
    <property type="term" value="P:cilium assembly"/>
    <property type="evidence" value="ECO:0007669"/>
    <property type="project" value="TreeGrafter"/>
</dbReference>
<feature type="compositionally biased region" description="Basic and acidic residues" evidence="11">
    <location>
        <begin position="402"/>
        <end position="421"/>
    </location>
</feature>
<comment type="similarity">
    <text evidence="8">Belongs to the TRAF3IP1 family.</text>
</comment>
<dbReference type="AlphaFoldDB" id="A0A6P4YDJ3"/>
<evidence type="ECO:0000256" key="3">
    <source>
        <dbReference type="ARBA" id="ARBA00022490"/>
    </source>
</evidence>
<keyword evidence="6" id="KW-0206">Cytoskeleton</keyword>
<dbReference type="GO" id="GO:0005930">
    <property type="term" value="C:axoneme"/>
    <property type="evidence" value="ECO:0007669"/>
    <property type="project" value="UniProtKB-SubCell"/>
</dbReference>
<comment type="subcellular location">
    <subcellularLocation>
        <location evidence="2">Cytoplasm</location>
        <location evidence="2">Cytoskeleton</location>
        <location evidence="2">Cilium axoneme</location>
    </subcellularLocation>
    <subcellularLocation>
        <location evidence="1">Cytoplasm</location>
        <location evidence="1">Cytoskeleton</location>
        <location evidence="1">Cilium basal body</location>
    </subcellularLocation>
</comment>
<keyword evidence="4" id="KW-0970">Cilium biogenesis/degradation</keyword>
<evidence type="ECO:0000259" key="13">
    <source>
        <dbReference type="Pfam" id="PF17749"/>
    </source>
</evidence>
<evidence type="ECO:0000256" key="7">
    <source>
        <dbReference type="ARBA" id="ARBA00023273"/>
    </source>
</evidence>
<dbReference type="GO" id="GO:0048731">
    <property type="term" value="P:system development"/>
    <property type="evidence" value="ECO:0007669"/>
    <property type="project" value="UniProtKB-ARBA"/>
</dbReference>
<evidence type="ECO:0000259" key="12">
    <source>
        <dbReference type="Pfam" id="PF10243"/>
    </source>
</evidence>
<keyword evidence="5 10" id="KW-0175">Coiled coil</keyword>
<evidence type="ECO:0000256" key="9">
    <source>
        <dbReference type="ARBA" id="ARBA00070492"/>
    </source>
</evidence>
<dbReference type="Pfam" id="PF17749">
    <property type="entry name" value="MIP-T3_C"/>
    <property type="match status" value="1"/>
</dbReference>
<evidence type="ECO:0000256" key="8">
    <source>
        <dbReference type="ARBA" id="ARBA00043971"/>
    </source>
</evidence>
<keyword evidence="14" id="KW-1185">Reference proteome</keyword>
<dbReference type="Proteomes" id="UP000515135">
    <property type="component" value="Unplaced"/>
</dbReference>
<feature type="domain" description="TRAF3-interacting protein 1 N-terminal" evidence="12">
    <location>
        <begin position="9"/>
        <end position="119"/>
    </location>
</feature>
<feature type="compositionally biased region" description="Acidic residues" evidence="11">
    <location>
        <begin position="366"/>
        <end position="378"/>
    </location>
</feature>
<organism evidence="14 15">
    <name type="scientific">Branchiostoma belcheri</name>
    <name type="common">Amphioxus</name>
    <dbReference type="NCBI Taxonomy" id="7741"/>
    <lineage>
        <taxon>Eukaryota</taxon>
        <taxon>Metazoa</taxon>
        <taxon>Chordata</taxon>
        <taxon>Cephalochordata</taxon>
        <taxon>Leptocardii</taxon>
        <taxon>Amphioxiformes</taxon>
        <taxon>Branchiostomatidae</taxon>
        <taxon>Branchiostoma</taxon>
    </lineage>
</organism>
<evidence type="ECO:0000256" key="5">
    <source>
        <dbReference type="ARBA" id="ARBA00023054"/>
    </source>
</evidence>
<dbReference type="InterPro" id="IPR041476">
    <property type="entry name" value="TRAF3IP1_C"/>
</dbReference>
<feature type="coiled-coil region" evidence="10">
    <location>
        <begin position="473"/>
        <end position="539"/>
    </location>
</feature>
<sequence>MGDVDIDKVVKKTQDTLGKFVKKPPLTEKLLKKPPFRFLHDIFTELIRSSGYMKGLYGDSEMVSANVKEKDSKIAFLQKAIDVTVMVTGEQCSVRPSKVVAGHEPEKTNELLQLMAKAIKNKMNSDEAVQRVLNGEKPGSGKPPTGKKGDKSEHRSRDKDKDKDRRRHHEKDKEDKKGSGSRDRAKERSKDRSRSADKREKEERREKKDREKENEGGKDRKDRQQRKEEEREEKSSEKKETPSEPDKAAGGEQEEEEGEQVASRIPRPSSAKGQRRRHAREGDGSDGEADQTPDTQGDAGHAEMNGEVNGTDELPPQVIASRKIPRPGSARPAAPRRTRRPEPQEDPSARIGSGKQVASVIIDDGGNSDDDDDDETFVVEDSGPVPPEMEPLEPTSGEVADDGEHGGLVRKILETKKELEGQPKSSHKKEPEKPLVSDAAWRKEREMVSKEVEKLRAAIQVLCRSANPLGKVMDYVQEDMDAMQKELEVWRKENKELDMAIKREQSITNSEVEPLKAQLSELDQAMADQLDQIAAVKANIMRNDDKINKMMASMNFASRT</sequence>
<dbReference type="PANTHER" id="PTHR31363:SF0">
    <property type="entry name" value="TRAF3-INTERACTING PROTEIN 1"/>
    <property type="match status" value="1"/>
</dbReference>
<dbReference type="Gene3D" id="1.10.418.50">
    <property type="entry name" value="Microtubule-binding protein MIP-T3"/>
    <property type="match status" value="1"/>
</dbReference>
<evidence type="ECO:0000256" key="2">
    <source>
        <dbReference type="ARBA" id="ARBA00004430"/>
    </source>
</evidence>
<keyword evidence="3" id="KW-0963">Cytoplasm</keyword>
<dbReference type="GO" id="GO:0070507">
    <property type="term" value="P:regulation of microtubule cytoskeleton organization"/>
    <property type="evidence" value="ECO:0007669"/>
    <property type="project" value="TreeGrafter"/>
</dbReference>
<dbReference type="PANTHER" id="PTHR31363">
    <property type="entry name" value="TRAF3-INTERACTING PROTEIN 1"/>
    <property type="match status" value="1"/>
</dbReference>
<reference evidence="15" key="1">
    <citation type="submission" date="2025-08" db="UniProtKB">
        <authorList>
            <consortium name="RefSeq"/>
        </authorList>
    </citation>
    <scope>IDENTIFICATION</scope>
    <source>
        <tissue evidence="15">Gonad</tissue>
    </source>
</reference>
<dbReference type="GO" id="GO:0008017">
    <property type="term" value="F:microtubule binding"/>
    <property type="evidence" value="ECO:0007669"/>
    <property type="project" value="InterPro"/>
</dbReference>
<feature type="region of interest" description="Disordered" evidence="11">
    <location>
        <begin position="132"/>
        <end position="435"/>
    </location>
</feature>
<dbReference type="GO" id="GO:0036064">
    <property type="term" value="C:ciliary basal body"/>
    <property type="evidence" value="ECO:0007669"/>
    <property type="project" value="TreeGrafter"/>
</dbReference>
<dbReference type="InterPro" id="IPR042576">
    <property type="entry name" value="TRAF3IP1_N_sf"/>
</dbReference>
<evidence type="ECO:0000313" key="15">
    <source>
        <dbReference type="RefSeq" id="XP_019620209.1"/>
    </source>
</evidence>
<evidence type="ECO:0000256" key="1">
    <source>
        <dbReference type="ARBA" id="ARBA00004120"/>
    </source>
</evidence>
<proteinExistence type="inferred from homology"/>
<dbReference type="InterPro" id="IPR040468">
    <property type="entry name" value="TRAF3IP1_N"/>
</dbReference>
<dbReference type="GO" id="GO:0042073">
    <property type="term" value="P:intraciliary transport"/>
    <property type="evidence" value="ECO:0007669"/>
    <property type="project" value="TreeGrafter"/>
</dbReference>